<accession>A0ABW5L8E0</accession>
<protein>
    <submittedName>
        <fullName evidence="1">Uncharacterized protein</fullName>
    </submittedName>
</protein>
<name>A0ABW5L8E0_9SPHI</name>
<dbReference type="RefSeq" id="WP_210354779.1">
    <property type="nucleotide sequence ID" value="NZ_JAEQMU010000002.1"/>
</dbReference>
<proteinExistence type="predicted"/>
<comment type="caution">
    <text evidence="1">The sequence shown here is derived from an EMBL/GenBank/DDBJ whole genome shotgun (WGS) entry which is preliminary data.</text>
</comment>
<sequence length="316" mass="36594">MTLELVKKFEQINPILTATTLDENTAVFLSYNEESMYYQLLLVSESTYKIIHLDYKEKHYSLENHPVLFSIDKHFGWIKNQNELLLYSYENQAFESIQIGNSPILPKRFNLTWRVPISDSSVLPVCFNGDGINHDTRYLAFLAVDIIKKQAHWESWTSLETTEFAHHQDNTYPPKIDTAMWKEDGLYVFSSGGQITSVNKWGMDYYAFAKGNRNGAIEKILFDSGNLQAINSKKQGVNGLFSNSKKYLLLTPIFKNDQWKGKQHILNLESNEISEIAFPRGFGKFPQIIQHFGNHFWVYLRDTKELAICKIETSTH</sequence>
<evidence type="ECO:0000313" key="2">
    <source>
        <dbReference type="Proteomes" id="UP001597440"/>
    </source>
</evidence>
<dbReference type="EMBL" id="JBHULD010000025">
    <property type="protein sequence ID" value="MFD2556815.1"/>
    <property type="molecule type" value="Genomic_DNA"/>
</dbReference>
<organism evidence="1 2">
    <name type="scientific">Sphingobacterium tabacisoli</name>
    <dbReference type="NCBI Taxonomy" id="2044855"/>
    <lineage>
        <taxon>Bacteria</taxon>
        <taxon>Pseudomonadati</taxon>
        <taxon>Bacteroidota</taxon>
        <taxon>Sphingobacteriia</taxon>
        <taxon>Sphingobacteriales</taxon>
        <taxon>Sphingobacteriaceae</taxon>
        <taxon>Sphingobacterium</taxon>
    </lineage>
</organism>
<evidence type="ECO:0000313" key="1">
    <source>
        <dbReference type="EMBL" id="MFD2556815.1"/>
    </source>
</evidence>
<reference evidence="2" key="1">
    <citation type="journal article" date="2019" name="Int. J. Syst. Evol. Microbiol.">
        <title>The Global Catalogue of Microorganisms (GCM) 10K type strain sequencing project: providing services to taxonomists for standard genome sequencing and annotation.</title>
        <authorList>
            <consortium name="The Broad Institute Genomics Platform"/>
            <consortium name="The Broad Institute Genome Sequencing Center for Infectious Disease"/>
            <person name="Wu L."/>
            <person name="Ma J."/>
        </authorList>
    </citation>
    <scope>NUCLEOTIDE SEQUENCE [LARGE SCALE GENOMIC DNA]</scope>
    <source>
        <strain evidence="2">KCTC 52298</strain>
    </source>
</reference>
<keyword evidence="2" id="KW-1185">Reference proteome</keyword>
<gene>
    <name evidence="1" type="ORF">ACFSQW_20670</name>
</gene>
<dbReference type="Proteomes" id="UP001597440">
    <property type="component" value="Unassembled WGS sequence"/>
</dbReference>